<feature type="binding site" evidence="16">
    <location>
        <position position="298"/>
    </location>
    <ligand>
        <name>Mg(2+)</name>
        <dbReference type="ChEBI" id="CHEBI:18420"/>
        <label>2</label>
    </ligand>
</feature>
<dbReference type="Pfam" id="PF02142">
    <property type="entry name" value="MGS"/>
    <property type="match status" value="1"/>
</dbReference>
<dbReference type="CDD" id="cd01424">
    <property type="entry name" value="MGS_CPS_II"/>
    <property type="match status" value="1"/>
</dbReference>
<dbReference type="PANTHER" id="PTHR11405:SF53">
    <property type="entry name" value="CARBAMOYL-PHOSPHATE SYNTHASE [AMMONIA], MITOCHONDRIAL"/>
    <property type="match status" value="1"/>
</dbReference>
<evidence type="ECO:0000256" key="3">
    <source>
        <dbReference type="ARBA" id="ARBA00009799"/>
    </source>
</evidence>
<comment type="cofactor">
    <cofactor evidence="1">
        <name>Mn(2+)</name>
        <dbReference type="ChEBI" id="CHEBI:29035"/>
    </cofactor>
</comment>
<feature type="binding site" evidence="16">
    <location>
        <position position="215"/>
    </location>
    <ligand>
        <name>ATP</name>
        <dbReference type="ChEBI" id="CHEBI:30616"/>
        <label>1</label>
    </ligand>
</feature>
<dbReference type="InterPro" id="IPR036897">
    <property type="entry name" value="CarbamoylP_synth_lsu_oligo_sf"/>
</dbReference>
<dbReference type="PROSITE" id="PS00866">
    <property type="entry name" value="CPSASE_1"/>
    <property type="match status" value="2"/>
</dbReference>
<sequence>MPRDYSIKKVLVIGSGPIIIGQGAEFDYGGAQACRALKEEGVEVVLINSNPATIMTDKEIADKVYIEPLTPAFVEKVIEKEKPDSLLGAMGGQTGLNLVVELHDKGILEKHNVRVIGTPIQSIKDGEDREKFQGLMEKINQPVVEGKIVKDIQEGLEFADSIGYPVVVRPAYTLGGTGGGIAENRESLKEILAQGLQLSRVGQVLIERSIKGWKEIEYEVIRDGDGNCITVCNMENIDPVGVHTGDSIVVAPSQTLSDKEYQMLRSAAIDIINTIGVVGGCNVQFALHPQKSEYVVIEINPRISRSSALASKATGYPIAKVAAKIALGYRLDEILNDVTGKTYACFEPTLDYVVIKIPKWPFEKFRGVSRNLGTKMMATGEIMAIGSNFEGAFLKGIRSLEIGQYTLQRGNSKELTIEELKERIKTPDDLRIFHIAEILRRNYRVDKVSEITGIDIFFLEKIKDIVLEEESLKELKLEELFPDKLKLLKQKGFSDKGIAQLMGVNPQDIYNLRKKYKITPVYKMVDTCGGEFVAVSPYYYSTYDEEDEVEVSQRKKVMVIGSGPIRIGQGIEFDYCCVHSVLALKELGIETIMVNNNPETVSTDFNIADKLYFEPLTEEDVLNIIEKERPDGVILQFGGQTAIKLANFLGGMGIPILGTQPEQIDIAEDRKKFDQMMERLNLPKPMGKGVWSVEEGLEEAKKIRYPLLVRPSYVLGGQGMEIASNQSELKKYLQAAFHRDKKNPVLIDQYLLGKELEVDGIWDGENILIPGIMEHLERAGVHSGDSITRYPHGGISKEMEEKILNYTIKIAKELQVLGMINIQFVEYMNELYVIEVNPRSSRTVPYISKVTNIPVVKLATRVMLGEKLKDMGYGTGIYPKRNFFTVKVPVFSTEKLPMAEVSLGPEMKSTGEVLGIGKTFEEGMFKGIVAAGMEFPFKNKRILVTLKDQDKEEFLPIAKNFTELGFEIYGTAGTAEFLNKNGIKVTKIKKINEGIPNILDFITSGMVDLVINTPTKGKDSGRDGFRIRRRAVEASVKVLTSLDTVKPLLQILQKGVSEQNVNVQDIITIN</sequence>
<evidence type="ECO:0000256" key="9">
    <source>
        <dbReference type="ARBA" id="ARBA00022741"/>
    </source>
</evidence>
<feature type="binding site" evidence="16">
    <location>
        <position position="208"/>
    </location>
    <ligand>
        <name>ATP</name>
        <dbReference type="ChEBI" id="CHEBI:30616"/>
        <label>1</label>
    </ligand>
</feature>
<dbReference type="Proteomes" id="UP000243819">
    <property type="component" value="Unassembled WGS sequence"/>
</dbReference>
<feature type="binding site" evidence="16">
    <location>
        <position position="284"/>
    </location>
    <ligand>
        <name>Mg(2+)</name>
        <dbReference type="ChEBI" id="CHEBI:18420"/>
        <label>1</label>
    </ligand>
</feature>
<dbReference type="InterPro" id="IPR058047">
    <property type="entry name" value="CPSase_preATP-grasp"/>
</dbReference>
<dbReference type="SUPFAM" id="SSF56059">
    <property type="entry name" value="Glutathione synthetase ATP-binding domain-like"/>
    <property type="match status" value="2"/>
</dbReference>
<feature type="binding site" evidence="16">
    <location>
        <position position="298"/>
    </location>
    <ligand>
        <name>ATP</name>
        <dbReference type="ChEBI" id="CHEBI:30616"/>
        <label>1</label>
    </ligand>
</feature>
<dbReference type="PANTHER" id="PTHR11405">
    <property type="entry name" value="CARBAMOYLTRANSFERASE FAMILY MEMBER"/>
    <property type="match status" value="1"/>
</dbReference>
<evidence type="ECO:0000256" key="10">
    <source>
        <dbReference type="ARBA" id="ARBA00022840"/>
    </source>
</evidence>
<evidence type="ECO:0000256" key="11">
    <source>
        <dbReference type="ARBA" id="ARBA00022842"/>
    </source>
</evidence>
<dbReference type="SMART" id="SM01096">
    <property type="entry name" value="CPSase_L_D3"/>
    <property type="match status" value="1"/>
</dbReference>
<dbReference type="GO" id="GO:0004087">
    <property type="term" value="F:carbamoyl-phosphate synthase (ammonia) activity"/>
    <property type="evidence" value="ECO:0007669"/>
    <property type="project" value="UniProtKB-EC"/>
</dbReference>
<dbReference type="HAMAP" id="MF_01210_B">
    <property type="entry name" value="CPSase_L_chain_B"/>
    <property type="match status" value="1"/>
</dbReference>
<dbReference type="Pfam" id="PF02786">
    <property type="entry name" value="CPSase_L_D2"/>
    <property type="match status" value="2"/>
</dbReference>
<feature type="domain" description="ATP-grasp" evidence="17">
    <location>
        <begin position="674"/>
        <end position="864"/>
    </location>
</feature>
<dbReference type="InterPro" id="IPR036914">
    <property type="entry name" value="MGS-like_dom_sf"/>
</dbReference>
<dbReference type="InterPro" id="IPR011607">
    <property type="entry name" value="MGS-like_dom"/>
</dbReference>
<evidence type="ECO:0000259" key="18">
    <source>
        <dbReference type="PROSITE" id="PS51855"/>
    </source>
</evidence>
<dbReference type="InterPro" id="IPR013815">
    <property type="entry name" value="ATP_grasp_subdomain_1"/>
</dbReference>
<feature type="binding site" evidence="16">
    <location>
        <position position="835"/>
    </location>
    <ligand>
        <name>Mn(2+)</name>
        <dbReference type="ChEBI" id="CHEBI:29035"/>
        <label>4</label>
    </ligand>
</feature>
<keyword evidence="10 16" id="KW-0067">ATP-binding</keyword>
<dbReference type="OrthoDB" id="9804197at2"/>
<accession>A0A1I0BPW9</accession>
<dbReference type="PRINTS" id="PR00098">
    <property type="entry name" value="CPSASE"/>
</dbReference>
<feature type="binding site" evidence="16">
    <location>
        <position position="241"/>
    </location>
    <ligand>
        <name>ATP</name>
        <dbReference type="ChEBI" id="CHEBI:30616"/>
        <label>1</label>
    </ligand>
</feature>
<feature type="binding site" evidence="16">
    <location>
        <position position="300"/>
    </location>
    <ligand>
        <name>Mg(2+)</name>
        <dbReference type="ChEBI" id="CHEBI:18420"/>
        <label>2</label>
    </ligand>
</feature>
<evidence type="ECO:0000259" key="17">
    <source>
        <dbReference type="PROSITE" id="PS50975"/>
    </source>
</evidence>
<evidence type="ECO:0000256" key="1">
    <source>
        <dbReference type="ARBA" id="ARBA00001936"/>
    </source>
</evidence>
<feature type="binding site" evidence="16">
    <location>
        <position position="835"/>
    </location>
    <ligand>
        <name>Mn(2+)</name>
        <dbReference type="ChEBI" id="CHEBI:29035"/>
        <label>3</label>
    </ligand>
</feature>
<dbReference type="EC" id="6.3.4.16" evidence="16"/>
<dbReference type="HAMAP" id="MF_01210_A">
    <property type="entry name" value="CPSase_L_chain_A"/>
    <property type="match status" value="1"/>
</dbReference>
<keyword evidence="12 16" id="KW-0665">Pyrimidine biosynthesis</keyword>
<comment type="catalytic activity">
    <reaction evidence="15 16">
        <text>hydrogencarbonate + L-glutamine + 2 ATP + H2O = carbamoyl phosphate + L-glutamate + 2 ADP + phosphate + 2 H(+)</text>
        <dbReference type="Rhea" id="RHEA:18633"/>
        <dbReference type="ChEBI" id="CHEBI:15377"/>
        <dbReference type="ChEBI" id="CHEBI:15378"/>
        <dbReference type="ChEBI" id="CHEBI:17544"/>
        <dbReference type="ChEBI" id="CHEBI:29985"/>
        <dbReference type="ChEBI" id="CHEBI:30616"/>
        <dbReference type="ChEBI" id="CHEBI:43474"/>
        <dbReference type="ChEBI" id="CHEBI:58228"/>
        <dbReference type="ChEBI" id="CHEBI:58359"/>
        <dbReference type="ChEBI" id="CHEBI:456216"/>
        <dbReference type="EC" id="6.3.5.5"/>
    </reaction>
</comment>
<feature type="binding site" evidence="16">
    <location>
        <position position="710"/>
    </location>
    <ligand>
        <name>ATP</name>
        <dbReference type="ChEBI" id="CHEBI:30616"/>
        <label>2</label>
    </ligand>
</feature>
<dbReference type="UniPathway" id="UPA00070">
    <property type="reaction ID" value="UER00115"/>
</dbReference>
<dbReference type="Pfam" id="PF02787">
    <property type="entry name" value="CPSase_L_D3"/>
    <property type="match status" value="1"/>
</dbReference>
<feature type="binding site" evidence="16">
    <location>
        <position position="781"/>
    </location>
    <ligand>
        <name>ATP</name>
        <dbReference type="ChEBI" id="CHEBI:30616"/>
        <label>2</label>
    </ligand>
</feature>
<name>A0A1I0BPW9_9FIRM</name>
<dbReference type="Gene3D" id="3.30.470.20">
    <property type="entry name" value="ATP-grasp fold, B domain"/>
    <property type="match status" value="2"/>
</dbReference>
<feature type="binding site" evidence="16">
    <location>
        <position position="243"/>
    </location>
    <ligand>
        <name>ATP</name>
        <dbReference type="ChEBI" id="CHEBI:30616"/>
        <label>1</label>
    </ligand>
</feature>
<feature type="binding site" evidence="16">
    <location>
        <position position="284"/>
    </location>
    <ligand>
        <name>ATP</name>
        <dbReference type="ChEBI" id="CHEBI:30616"/>
        <label>1</label>
    </ligand>
</feature>
<keyword evidence="13" id="KW-0464">Manganese</keyword>
<evidence type="ECO:0000256" key="16">
    <source>
        <dbReference type="HAMAP-Rule" id="MF_01210"/>
    </source>
</evidence>
<dbReference type="Gene3D" id="3.30.1490.20">
    <property type="entry name" value="ATP-grasp fold, A domain"/>
    <property type="match status" value="1"/>
</dbReference>
<evidence type="ECO:0000256" key="2">
    <source>
        <dbReference type="ARBA" id="ARBA00005077"/>
    </source>
</evidence>
<feature type="binding site" evidence="16">
    <location>
        <position position="751"/>
    </location>
    <ligand>
        <name>ATP</name>
        <dbReference type="ChEBI" id="CHEBI:30616"/>
        <label>2</label>
    </ligand>
</feature>
<feature type="binding site" evidence="16">
    <location>
        <position position="129"/>
    </location>
    <ligand>
        <name>ATP</name>
        <dbReference type="ChEBI" id="CHEBI:30616"/>
        <label>1</label>
    </ligand>
</feature>
<feature type="binding site" evidence="16">
    <location>
        <position position="176"/>
    </location>
    <ligand>
        <name>ATP</name>
        <dbReference type="ChEBI" id="CHEBI:30616"/>
        <label>1</label>
    </ligand>
</feature>
<dbReference type="FunFam" id="3.40.50.20:FF:000001">
    <property type="entry name" value="Carbamoyl-phosphate synthase large chain"/>
    <property type="match status" value="2"/>
</dbReference>
<feature type="binding site" evidence="16">
    <location>
        <position position="823"/>
    </location>
    <ligand>
        <name>Mg(2+)</name>
        <dbReference type="ChEBI" id="CHEBI:18420"/>
        <label>3</label>
    </ligand>
</feature>
<comment type="pathway">
    <text evidence="2 16">Amino-acid biosynthesis; L-arginine biosynthesis; carbamoyl phosphate from bicarbonate: step 1/1.</text>
</comment>
<feature type="region of interest" description="Carboxyphosphate synthetic domain" evidence="16">
    <location>
        <begin position="1"/>
        <end position="401"/>
    </location>
</feature>
<dbReference type="EC" id="6.3.5.5" evidence="16"/>
<keyword evidence="20" id="KW-1185">Reference proteome</keyword>
<feature type="region of interest" description="Carbamoyl phosphate synthetic domain" evidence="16">
    <location>
        <begin position="550"/>
        <end position="932"/>
    </location>
</feature>
<dbReference type="STRING" id="1120990.SAMN03080614_10464"/>
<evidence type="ECO:0000256" key="4">
    <source>
        <dbReference type="ARBA" id="ARBA00022571"/>
    </source>
</evidence>
<keyword evidence="4 16" id="KW-0055">Arginine biosynthesis</keyword>
<dbReference type="PROSITE" id="PS51855">
    <property type="entry name" value="MGS"/>
    <property type="match status" value="1"/>
</dbReference>
<feature type="binding site" evidence="16">
    <location>
        <position position="780"/>
    </location>
    <ligand>
        <name>ATP</name>
        <dbReference type="ChEBI" id="CHEBI:30616"/>
        <label>2</label>
    </ligand>
</feature>
<dbReference type="InterPro" id="IPR005479">
    <property type="entry name" value="CPAse_ATP-bd"/>
</dbReference>
<feature type="binding site" evidence="16">
    <location>
        <position position="298"/>
    </location>
    <ligand>
        <name>Mn(2+)</name>
        <dbReference type="ChEBI" id="CHEBI:29035"/>
        <label>1</label>
    </ligand>
</feature>
<comment type="catalytic activity">
    <reaction evidence="14 16">
        <text>hydrogencarbonate + NH4(+) + 2 ATP = carbamoyl phosphate + 2 ADP + phosphate + 2 H(+)</text>
        <dbReference type="Rhea" id="RHEA:18029"/>
        <dbReference type="ChEBI" id="CHEBI:15378"/>
        <dbReference type="ChEBI" id="CHEBI:17544"/>
        <dbReference type="ChEBI" id="CHEBI:28938"/>
        <dbReference type="ChEBI" id="CHEBI:30616"/>
        <dbReference type="ChEBI" id="CHEBI:43474"/>
        <dbReference type="ChEBI" id="CHEBI:58228"/>
        <dbReference type="ChEBI" id="CHEBI:456216"/>
        <dbReference type="EC" id="6.3.4.16"/>
    </reaction>
</comment>
<dbReference type="InterPro" id="IPR011761">
    <property type="entry name" value="ATP-grasp"/>
</dbReference>
<evidence type="ECO:0000256" key="14">
    <source>
        <dbReference type="ARBA" id="ARBA00047359"/>
    </source>
</evidence>
<comment type="similarity">
    <text evidence="3 16">Belongs to the CarB family.</text>
</comment>
<comment type="cofactor">
    <cofactor evidence="16">
        <name>Mg(2+)</name>
        <dbReference type="ChEBI" id="CHEBI:18420"/>
    </cofactor>
    <cofactor evidence="16">
        <name>Mn(2+)</name>
        <dbReference type="ChEBI" id="CHEBI:29035"/>
    </cofactor>
    <text evidence="16">Binds 4 Mg(2+) or Mn(2+) ions per subunit.</text>
</comment>
<feature type="region of interest" description="Allosteric domain" evidence="16">
    <location>
        <begin position="933"/>
        <end position="1070"/>
    </location>
</feature>
<dbReference type="InterPro" id="IPR016185">
    <property type="entry name" value="PreATP-grasp_dom_sf"/>
</dbReference>
<organism evidence="19 20">
    <name type="scientific">Anaerobranca gottschalkii DSM 13577</name>
    <dbReference type="NCBI Taxonomy" id="1120990"/>
    <lineage>
        <taxon>Bacteria</taxon>
        <taxon>Bacillati</taxon>
        <taxon>Bacillota</taxon>
        <taxon>Clostridia</taxon>
        <taxon>Eubacteriales</taxon>
        <taxon>Proteinivoracaceae</taxon>
        <taxon>Anaerobranca</taxon>
    </lineage>
</organism>
<comment type="subunit">
    <text evidence="16">Composed of two chains; the small (or glutamine) chain promotes the hydrolysis of glutamine to ammonia, which is used by the large (or ammonia) chain to synthesize carbamoyl phosphate. Tetramer of heterodimers (alpha,beta)4.</text>
</comment>
<feature type="binding site" evidence="16">
    <location>
        <position position="210"/>
    </location>
    <ligand>
        <name>ATP</name>
        <dbReference type="ChEBI" id="CHEBI:30616"/>
        <label>1</label>
    </ligand>
</feature>
<dbReference type="Pfam" id="PF25596">
    <property type="entry name" value="CPSase_L_D1"/>
    <property type="match status" value="2"/>
</dbReference>
<feature type="domain" description="ATP-grasp" evidence="17">
    <location>
        <begin position="133"/>
        <end position="327"/>
    </location>
</feature>
<reference evidence="20" key="1">
    <citation type="submission" date="2016-10" db="EMBL/GenBank/DDBJ databases">
        <authorList>
            <person name="Varghese N."/>
            <person name="Submissions S."/>
        </authorList>
    </citation>
    <scope>NUCLEOTIDE SEQUENCE [LARGE SCALE GENOMIC DNA]</scope>
    <source>
        <strain evidence="20">DSM 13577</strain>
    </source>
</reference>
<feature type="binding site" evidence="16">
    <location>
        <position position="823"/>
    </location>
    <ligand>
        <name>ATP</name>
        <dbReference type="ChEBI" id="CHEBI:30616"/>
        <label>2</label>
    </ligand>
</feature>
<evidence type="ECO:0000256" key="5">
    <source>
        <dbReference type="ARBA" id="ARBA00022598"/>
    </source>
</evidence>
<dbReference type="Gene3D" id="3.40.50.1380">
    <property type="entry name" value="Methylglyoxal synthase-like domain"/>
    <property type="match status" value="1"/>
</dbReference>
<feature type="binding site" evidence="16">
    <location>
        <position position="835"/>
    </location>
    <ligand>
        <name>ATP</name>
        <dbReference type="ChEBI" id="CHEBI:30616"/>
        <label>2</label>
    </ligand>
</feature>
<keyword evidence="5 16" id="KW-0436">Ligase</keyword>
<dbReference type="InterPro" id="IPR033937">
    <property type="entry name" value="MGS_CPS_CarB"/>
</dbReference>
<dbReference type="GO" id="GO:0046872">
    <property type="term" value="F:metal ion binding"/>
    <property type="evidence" value="ECO:0007669"/>
    <property type="project" value="UniProtKB-KW"/>
</dbReference>
<dbReference type="PROSITE" id="PS00867">
    <property type="entry name" value="CPSASE_2"/>
    <property type="match status" value="2"/>
</dbReference>
<evidence type="ECO:0000313" key="20">
    <source>
        <dbReference type="Proteomes" id="UP000243819"/>
    </source>
</evidence>
<keyword evidence="7" id="KW-0479">Metal-binding</keyword>
<comment type="pathway">
    <text evidence="16">Pyrimidine metabolism; UMP biosynthesis via de novo pathway; (S)-dihydroorotate from bicarbonate: step 1/3.</text>
</comment>
<dbReference type="GO" id="GO:0006541">
    <property type="term" value="P:glutamine metabolic process"/>
    <property type="evidence" value="ECO:0007669"/>
    <property type="project" value="TreeGrafter"/>
</dbReference>
<dbReference type="UniPathway" id="UPA00068">
    <property type="reaction ID" value="UER00171"/>
</dbReference>
<evidence type="ECO:0000256" key="12">
    <source>
        <dbReference type="ARBA" id="ARBA00022975"/>
    </source>
</evidence>
<feature type="binding site" evidence="16">
    <location>
        <position position="169"/>
    </location>
    <ligand>
        <name>ATP</name>
        <dbReference type="ChEBI" id="CHEBI:30616"/>
        <label>1</label>
    </ligand>
</feature>
<dbReference type="PROSITE" id="PS50975">
    <property type="entry name" value="ATP_GRASP"/>
    <property type="match status" value="2"/>
</dbReference>
<feature type="binding site" evidence="16">
    <location>
        <position position="823"/>
    </location>
    <ligand>
        <name>Mn(2+)</name>
        <dbReference type="ChEBI" id="CHEBI:29035"/>
        <label>3</label>
    </ligand>
</feature>
<dbReference type="GO" id="GO:0005524">
    <property type="term" value="F:ATP binding"/>
    <property type="evidence" value="ECO:0007669"/>
    <property type="project" value="UniProtKB-UniRule"/>
</dbReference>
<feature type="binding site" evidence="16">
    <location>
        <position position="837"/>
    </location>
    <ligand>
        <name>Mg(2+)</name>
        <dbReference type="ChEBI" id="CHEBI:18420"/>
        <label>4</label>
    </ligand>
</feature>
<evidence type="ECO:0000256" key="8">
    <source>
        <dbReference type="ARBA" id="ARBA00022737"/>
    </source>
</evidence>
<feature type="binding site" evidence="16">
    <location>
        <position position="783"/>
    </location>
    <ligand>
        <name>ATP</name>
        <dbReference type="ChEBI" id="CHEBI:30616"/>
        <label>2</label>
    </ligand>
</feature>
<feature type="binding site" evidence="16">
    <location>
        <position position="298"/>
    </location>
    <ligand>
        <name>Mn(2+)</name>
        <dbReference type="ChEBI" id="CHEBI:29035"/>
        <label>2</label>
    </ligand>
</feature>
<evidence type="ECO:0000256" key="15">
    <source>
        <dbReference type="ARBA" id="ARBA00048816"/>
    </source>
</evidence>
<feature type="binding site" evidence="16">
    <location>
        <position position="837"/>
    </location>
    <ligand>
        <name>Mn(2+)</name>
        <dbReference type="ChEBI" id="CHEBI:29035"/>
        <label>4</label>
    </ligand>
</feature>
<dbReference type="AlphaFoldDB" id="A0A1I0BPW9"/>
<keyword evidence="6 16" id="KW-0028">Amino-acid biosynthesis</keyword>
<dbReference type="Gene3D" id="1.10.1030.10">
    <property type="entry name" value="Carbamoyl-phosphate synthetase, large subunit oligomerisation domain"/>
    <property type="match status" value="1"/>
</dbReference>
<dbReference type="GO" id="GO:0005737">
    <property type="term" value="C:cytoplasm"/>
    <property type="evidence" value="ECO:0007669"/>
    <property type="project" value="TreeGrafter"/>
</dbReference>
<dbReference type="SUPFAM" id="SSF52440">
    <property type="entry name" value="PreATP-grasp domain"/>
    <property type="match status" value="2"/>
</dbReference>
<feature type="binding site" evidence="16">
    <location>
        <position position="835"/>
    </location>
    <ligand>
        <name>Mg(2+)</name>
        <dbReference type="ChEBI" id="CHEBI:18420"/>
        <label>4</label>
    </ligand>
</feature>
<feature type="binding site" evidence="16">
    <location>
        <position position="300"/>
    </location>
    <ligand>
        <name>Mn(2+)</name>
        <dbReference type="ChEBI" id="CHEBI:29035"/>
        <label>2</label>
    </ligand>
</feature>
<dbReference type="GO" id="GO:0004088">
    <property type="term" value="F:carbamoyl-phosphate synthase (glutamine-hydrolyzing) activity"/>
    <property type="evidence" value="ECO:0007669"/>
    <property type="project" value="UniProtKB-UniRule"/>
</dbReference>
<proteinExistence type="inferred from homology"/>
<protein>
    <recommendedName>
        <fullName evidence="16">Carbamoyl phosphate synthase large chain</fullName>
        <ecNumber evidence="16">6.3.4.16</ecNumber>
        <ecNumber evidence="16">6.3.5.5</ecNumber>
    </recommendedName>
    <alternativeName>
        <fullName evidence="16">Carbamoyl phosphate synthetase ammonia chain</fullName>
    </alternativeName>
</protein>
<dbReference type="InterPro" id="IPR005480">
    <property type="entry name" value="CPSase_lsu_oligo"/>
</dbReference>
<feature type="binding site" evidence="16">
    <location>
        <position position="835"/>
    </location>
    <ligand>
        <name>Mg(2+)</name>
        <dbReference type="ChEBI" id="CHEBI:18420"/>
        <label>3</label>
    </ligand>
</feature>
<dbReference type="Gene3D" id="3.40.50.20">
    <property type="match status" value="2"/>
</dbReference>
<evidence type="ECO:0000256" key="13">
    <source>
        <dbReference type="ARBA" id="ARBA00023211"/>
    </source>
</evidence>
<dbReference type="SMART" id="SM00851">
    <property type="entry name" value="MGS"/>
    <property type="match status" value="1"/>
</dbReference>
<dbReference type="InterPro" id="IPR005483">
    <property type="entry name" value="CPSase_dom"/>
</dbReference>
<evidence type="ECO:0000256" key="7">
    <source>
        <dbReference type="ARBA" id="ARBA00022723"/>
    </source>
</evidence>
<comment type="caution">
    <text evidence="16">Lacks conserved residue(s) required for the propagation of feature annotation.</text>
</comment>
<dbReference type="FunFam" id="1.10.1030.10:FF:000002">
    <property type="entry name" value="Carbamoyl-phosphate synthase large chain"/>
    <property type="match status" value="1"/>
</dbReference>
<dbReference type="SUPFAM" id="SSF52335">
    <property type="entry name" value="Methylglyoxal synthase-like"/>
    <property type="match status" value="1"/>
</dbReference>
<dbReference type="GO" id="GO:0044205">
    <property type="term" value="P:'de novo' UMP biosynthetic process"/>
    <property type="evidence" value="ECO:0007669"/>
    <property type="project" value="UniProtKB-UniRule"/>
</dbReference>
<dbReference type="RefSeq" id="WP_091351230.1">
    <property type="nucleotide sequence ID" value="NZ_FOIF01000046.1"/>
</dbReference>
<feature type="binding site" evidence="16">
    <location>
        <position position="175"/>
    </location>
    <ligand>
        <name>ATP</name>
        <dbReference type="ChEBI" id="CHEBI:30616"/>
        <label>1</label>
    </ligand>
</feature>
<evidence type="ECO:0000313" key="19">
    <source>
        <dbReference type="EMBL" id="SET09062.1"/>
    </source>
</evidence>
<dbReference type="NCBIfam" id="NF003671">
    <property type="entry name" value="PRK05294.1"/>
    <property type="match status" value="1"/>
</dbReference>
<gene>
    <name evidence="16" type="primary">carB</name>
    <name evidence="19" type="ORF">SAMN03080614_10464</name>
</gene>
<dbReference type="NCBIfam" id="NF009455">
    <property type="entry name" value="PRK12815.1"/>
    <property type="match status" value="1"/>
</dbReference>
<keyword evidence="9 16" id="KW-0547">Nucleotide-binding</keyword>
<feature type="binding site" evidence="16">
    <location>
        <position position="782"/>
    </location>
    <ligand>
        <name>ATP</name>
        <dbReference type="ChEBI" id="CHEBI:30616"/>
        <label>2</label>
    </ligand>
</feature>
<dbReference type="EMBL" id="FOIF01000046">
    <property type="protein sequence ID" value="SET09062.1"/>
    <property type="molecule type" value="Genomic_DNA"/>
</dbReference>
<dbReference type="InterPro" id="IPR006275">
    <property type="entry name" value="CPSase_lsu"/>
</dbReference>
<feature type="binding site" evidence="16">
    <location>
        <position position="749"/>
    </location>
    <ligand>
        <name>ATP</name>
        <dbReference type="ChEBI" id="CHEBI:30616"/>
        <label>2</label>
    </ligand>
</feature>
<feature type="binding site" evidence="16">
    <location>
        <position position="298"/>
    </location>
    <ligand>
        <name>Mg(2+)</name>
        <dbReference type="ChEBI" id="CHEBI:18420"/>
        <label>1</label>
    </ligand>
</feature>
<keyword evidence="11" id="KW-0460">Magnesium</keyword>
<comment type="domain">
    <text evidence="16">The large subunit is composed of 2 ATP-grasp domains that are involved in binding the 2 ATP molecules needed for carbamoyl phosphate synthesis. The N-terminal ATP-grasp domain (referred to as the carboxyphosphate synthetic component) catalyzes the ATP-dependent phosphorylation of hydrogencarbonate to carboxyphosphate and the subsequent nucleophilic attack by ammonia to form a carbamate intermediate. The C-terminal ATP-grasp domain (referred to as the carbamoyl phosphate synthetic component) then catalyzes the phosphorylation of carbamate with the second ATP to form the end product carbamoyl phosphate. The reactive and unstable enzyme intermediates are sequentially channeled from one active site to the next through the interior of the protein over a distance of at least 96 A.</text>
</comment>
<dbReference type="NCBIfam" id="TIGR01369">
    <property type="entry name" value="CPSaseII_lrg"/>
    <property type="match status" value="1"/>
</dbReference>
<dbReference type="SUPFAM" id="SSF48108">
    <property type="entry name" value="Carbamoyl phosphate synthetase, large subunit connection domain"/>
    <property type="match status" value="1"/>
</dbReference>
<comment type="function">
    <text evidence="16">Large subunit of the glutamine-dependent carbamoyl phosphate synthetase (CPSase). CPSase catalyzes the formation of carbamoyl phosphate from the ammonia moiety of glutamine, carbonate, and phosphate donated by ATP, constituting the first step of 2 biosynthetic pathways, one leading to arginine and/or urea and the other to pyrimidine nucleotides. The large subunit (synthetase) binds the substrates ammonia (free or transferred from glutamine from the small subunit), hydrogencarbonate and ATP and carries out an ATP-coupled ligase reaction, activating hydrogencarbonate by forming carboxy phosphate which reacts with ammonia to form carbamoyl phosphate.</text>
</comment>
<dbReference type="FunFam" id="3.30.470.20:FF:000026">
    <property type="entry name" value="Carbamoyl-phosphate synthase large chain"/>
    <property type="match status" value="1"/>
</dbReference>
<feature type="binding site" evidence="16">
    <location>
        <position position="284"/>
    </location>
    <ligand>
        <name>Mn(2+)</name>
        <dbReference type="ChEBI" id="CHEBI:29035"/>
        <label>1</label>
    </ligand>
</feature>
<keyword evidence="8 16" id="KW-0677">Repeat</keyword>
<feature type="binding site" evidence="16">
    <location>
        <position position="242"/>
    </location>
    <ligand>
        <name>ATP</name>
        <dbReference type="ChEBI" id="CHEBI:30616"/>
        <label>1</label>
    </ligand>
</feature>
<evidence type="ECO:0000256" key="6">
    <source>
        <dbReference type="ARBA" id="ARBA00022605"/>
    </source>
</evidence>
<feature type="binding site" evidence="16">
    <location>
        <position position="755"/>
    </location>
    <ligand>
        <name>ATP</name>
        <dbReference type="ChEBI" id="CHEBI:30616"/>
        <label>2</label>
    </ligand>
</feature>
<dbReference type="FunFam" id="3.30.470.20:FF:000001">
    <property type="entry name" value="Carbamoyl-phosphate synthase large chain"/>
    <property type="match status" value="1"/>
</dbReference>
<feature type="domain" description="MGS-like" evidence="18">
    <location>
        <begin position="933"/>
        <end position="1070"/>
    </location>
</feature>
<dbReference type="GO" id="GO:0006526">
    <property type="term" value="P:L-arginine biosynthetic process"/>
    <property type="evidence" value="ECO:0007669"/>
    <property type="project" value="UniProtKB-UniRule"/>
</dbReference>